<dbReference type="AlphaFoldDB" id="A0A9Q1CN55"/>
<protein>
    <recommendedName>
        <fullName evidence="4">Transmembrane protein 243</fullName>
    </recommendedName>
</protein>
<keyword evidence="1" id="KW-0812">Transmembrane</keyword>
<organism evidence="2 3">
    <name type="scientific">Holothuria leucospilota</name>
    <name type="common">Black long sea cucumber</name>
    <name type="synonym">Mertensiothuria leucospilota</name>
    <dbReference type="NCBI Taxonomy" id="206669"/>
    <lineage>
        <taxon>Eukaryota</taxon>
        <taxon>Metazoa</taxon>
        <taxon>Echinodermata</taxon>
        <taxon>Eleutherozoa</taxon>
        <taxon>Echinozoa</taxon>
        <taxon>Holothuroidea</taxon>
        <taxon>Aspidochirotacea</taxon>
        <taxon>Aspidochirotida</taxon>
        <taxon>Holothuriidae</taxon>
        <taxon>Holothuria</taxon>
    </lineage>
</organism>
<dbReference type="EMBL" id="JAIZAY010000002">
    <property type="protein sequence ID" value="KAJ8047735.1"/>
    <property type="molecule type" value="Genomic_DNA"/>
</dbReference>
<dbReference type="Pfam" id="PF10856">
    <property type="entry name" value="DUF2678"/>
    <property type="match status" value="1"/>
</dbReference>
<dbReference type="InterPro" id="IPR022564">
    <property type="entry name" value="DUF2678"/>
</dbReference>
<reference evidence="2" key="1">
    <citation type="submission" date="2021-10" db="EMBL/GenBank/DDBJ databases">
        <title>Tropical sea cucumber genome reveals ecological adaptation and Cuvierian tubules defense mechanism.</title>
        <authorList>
            <person name="Chen T."/>
        </authorList>
    </citation>
    <scope>NUCLEOTIDE SEQUENCE</scope>
    <source>
        <strain evidence="2">Nanhai2018</strain>
        <tissue evidence="2">Muscle</tissue>
    </source>
</reference>
<evidence type="ECO:0000313" key="2">
    <source>
        <dbReference type="EMBL" id="KAJ8047735.1"/>
    </source>
</evidence>
<feature type="transmembrane region" description="Helical" evidence="1">
    <location>
        <begin position="89"/>
        <end position="109"/>
    </location>
</feature>
<keyword evidence="3" id="KW-1185">Reference proteome</keyword>
<gene>
    <name evidence="2" type="ORF">HOLleu_06806</name>
</gene>
<proteinExistence type="predicted"/>
<sequence length="117" mass="13604">MSSRLYDGGDVQTPLFGEQQPRDRVINIVISAVAVFIVMSTLVSAFFCPWPPCWQNVTFSFVVLMVCSGNLILVYWYRQGDVDPKFRRLIYFNTFTIMLLSICAMFYIFKDKCDRKC</sequence>
<accession>A0A9Q1CN55</accession>
<dbReference type="Proteomes" id="UP001152320">
    <property type="component" value="Chromosome 2"/>
</dbReference>
<dbReference type="PANTHER" id="PTHR28603:SF1">
    <property type="entry name" value="TRANSMEMBRANE PROTEIN 243"/>
    <property type="match status" value="1"/>
</dbReference>
<name>A0A9Q1CN55_HOLLE</name>
<dbReference type="OrthoDB" id="17800at2759"/>
<comment type="caution">
    <text evidence="2">The sequence shown here is derived from an EMBL/GenBank/DDBJ whole genome shotgun (WGS) entry which is preliminary data.</text>
</comment>
<keyword evidence="1" id="KW-0472">Membrane</keyword>
<evidence type="ECO:0000256" key="1">
    <source>
        <dbReference type="SAM" id="Phobius"/>
    </source>
</evidence>
<keyword evidence="1" id="KW-1133">Transmembrane helix</keyword>
<dbReference type="PANTHER" id="PTHR28603">
    <property type="entry name" value="TRANSMEMBRANE PROTEIN 243"/>
    <property type="match status" value="1"/>
</dbReference>
<evidence type="ECO:0000313" key="3">
    <source>
        <dbReference type="Proteomes" id="UP001152320"/>
    </source>
</evidence>
<feature type="transmembrane region" description="Helical" evidence="1">
    <location>
        <begin position="25"/>
        <end position="47"/>
    </location>
</feature>
<feature type="transmembrane region" description="Helical" evidence="1">
    <location>
        <begin position="59"/>
        <end position="77"/>
    </location>
</feature>
<evidence type="ECO:0008006" key="4">
    <source>
        <dbReference type="Google" id="ProtNLM"/>
    </source>
</evidence>